<evidence type="ECO:0000313" key="1">
    <source>
        <dbReference type="EMBL" id="GGR42625.1"/>
    </source>
</evidence>
<dbReference type="EMBL" id="BMSJ01000011">
    <property type="protein sequence ID" value="GGR42625.1"/>
    <property type="molecule type" value="Genomic_DNA"/>
</dbReference>
<reference evidence="1 4" key="1">
    <citation type="journal article" date="2014" name="Int. J. Syst. Evol. Microbiol.">
        <title>Complete genome sequence of Corynebacterium casei LMG S-19264T (=DSM 44701T), isolated from a smear-ripened cheese.</title>
        <authorList>
            <consortium name="US DOE Joint Genome Institute (JGI-PGF)"/>
            <person name="Walter F."/>
            <person name="Albersmeier A."/>
            <person name="Kalinowski J."/>
            <person name="Ruckert C."/>
        </authorList>
    </citation>
    <scope>NUCLEOTIDE SEQUENCE [LARGE SCALE GENOMIC DNA]</scope>
    <source>
        <strain evidence="1 4">JCM 4205</strain>
    </source>
</reference>
<keyword evidence="3" id="KW-1185">Reference proteome</keyword>
<evidence type="ECO:0008006" key="5">
    <source>
        <dbReference type="Google" id="ProtNLM"/>
    </source>
</evidence>
<organism evidence="1 4">
    <name type="scientific">Streptomyces cinereoruber</name>
    <dbReference type="NCBI Taxonomy" id="67260"/>
    <lineage>
        <taxon>Bacteria</taxon>
        <taxon>Bacillati</taxon>
        <taxon>Actinomycetota</taxon>
        <taxon>Actinomycetes</taxon>
        <taxon>Kitasatosporales</taxon>
        <taxon>Streptomycetaceae</taxon>
        <taxon>Streptomyces</taxon>
    </lineage>
</organism>
<reference evidence="1" key="3">
    <citation type="submission" date="2023-08" db="EMBL/GenBank/DDBJ databases">
        <authorList>
            <person name="Sun Q."/>
            <person name="Ohkuma M."/>
        </authorList>
    </citation>
    <scope>NUCLEOTIDE SEQUENCE</scope>
    <source>
        <strain evidence="1">JCM 4205</strain>
    </source>
</reference>
<dbReference type="RefSeq" id="WP_152370923.1">
    <property type="nucleotide sequence ID" value="NZ_BMSJ01000011.1"/>
</dbReference>
<dbReference type="GeneID" id="95457310"/>
<evidence type="ECO:0000313" key="2">
    <source>
        <dbReference type="EMBL" id="QEV35271.1"/>
    </source>
</evidence>
<name>A0AAV4KNJ4_9ACTN</name>
<dbReference type="AlphaFoldDB" id="A0AAV4KNJ4"/>
<accession>A0AAV4KNJ4</accession>
<dbReference type="Proteomes" id="UP000642014">
    <property type="component" value="Unassembled WGS sequence"/>
</dbReference>
<evidence type="ECO:0000313" key="3">
    <source>
        <dbReference type="Proteomes" id="UP000326029"/>
    </source>
</evidence>
<proteinExistence type="predicted"/>
<dbReference type="EMBL" id="CP023693">
    <property type="protein sequence ID" value="QEV35271.1"/>
    <property type="molecule type" value="Genomic_DNA"/>
</dbReference>
<gene>
    <name evidence="2" type="ORF">CP977_26460</name>
    <name evidence="1" type="ORF">GCM10010497_52400</name>
</gene>
<dbReference type="Proteomes" id="UP000326029">
    <property type="component" value="Chromosome"/>
</dbReference>
<evidence type="ECO:0000313" key="4">
    <source>
        <dbReference type="Proteomes" id="UP000642014"/>
    </source>
</evidence>
<reference evidence="2 3" key="2">
    <citation type="submission" date="2017-09" db="EMBL/GenBank/DDBJ databases">
        <authorList>
            <person name="Lee N."/>
            <person name="Cho B.-K."/>
        </authorList>
    </citation>
    <scope>NUCLEOTIDE SEQUENCE [LARGE SCALE GENOMIC DNA]</scope>
    <source>
        <strain evidence="2 3">ATCC 19740</strain>
    </source>
</reference>
<protein>
    <recommendedName>
        <fullName evidence="5">PRC-barrel domain containing protein</fullName>
    </recommendedName>
</protein>
<sequence length="79" mass="8327">MTGEDHGLPLVGAVVLDTTRNLVGRVTEAGGPYLRLRPLVGGFPWDVAPSDLHPLTGAELLSALVAEANARSRRGRVGR</sequence>